<keyword evidence="3" id="KW-1185">Reference proteome</keyword>
<comment type="similarity">
    <text evidence="1">Belongs to the CFAP97 family.</text>
</comment>
<dbReference type="AlphaFoldDB" id="A0A1I8PGN8"/>
<dbReference type="EnsemblMetazoa" id="SCAU007871-RA">
    <property type="protein sequence ID" value="SCAU007871-PA"/>
    <property type="gene ID" value="SCAU007871"/>
</dbReference>
<gene>
    <name evidence="2" type="primary">106084781</name>
</gene>
<dbReference type="Pfam" id="PF13879">
    <property type="entry name" value="Hmw_CFAP97"/>
    <property type="match status" value="1"/>
</dbReference>
<evidence type="ECO:0000313" key="3">
    <source>
        <dbReference type="Proteomes" id="UP000095300"/>
    </source>
</evidence>
<dbReference type="VEuPathDB" id="VectorBase:SCAU007871"/>
<protein>
    <submittedName>
        <fullName evidence="2">Uncharacterized protein</fullName>
    </submittedName>
</protein>
<name>A0A1I8PGN8_STOCA</name>
<dbReference type="InterPro" id="IPR029488">
    <property type="entry name" value="Hmw/CFAP97"/>
</dbReference>
<dbReference type="OrthoDB" id="2163395at2759"/>
<dbReference type="PANTHER" id="PTHR33768:SF3">
    <property type="entry name" value="MIP11318P"/>
    <property type="match status" value="1"/>
</dbReference>
<evidence type="ECO:0000313" key="2">
    <source>
        <dbReference type="EnsemblMetazoa" id="SCAU007871-PA"/>
    </source>
</evidence>
<reference evidence="2" key="1">
    <citation type="submission" date="2020-05" db="UniProtKB">
        <authorList>
            <consortium name="EnsemblMetazoa"/>
        </authorList>
    </citation>
    <scope>IDENTIFICATION</scope>
    <source>
        <strain evidence="2">USDA</strain>
    </source>
</reference>
<dbReference type="STRING" id="35570.A0A1I8PGN8"/>
<accession>A0A1I8PGN8</accession>
<organism evidence="2 3">
    <name type="scientific">Stomoxys calcitrans</name>
    <name type="common">Stable fly</name>
    <name type="synonym">Conops calcitrans</name>
    <dbReference type="NCBI Taxonomy" id="35570"/>
    <lineage>
        <taxon>Eukaryota</taxon>
        <taxon>Metazoa</taxon>
        <taxon>Ecdysozoa</taxon>
        <taxon>Arthropoda</taxon>
        <taxon>Hexapoda</taxon>
        <taxon>Insecta</taxon>
        <taxon>Pterygota</taxon>
        <taxon>Neoptera</taxon>
        <taxon>Endopterygota</taxon>
        <taxon>Diptera</taxon>
        <taxon>Brachycera</taxon>
        <taxon>Muscomorpha</taxon>
        <taxon>Muscoidea</taxon>
        <taxon>Muscidae</taxon>
        <taxon>Stomoxys</taxon>
    </lineage>
</organism>
<dbReference type="KEGG" id="scac:106084781"/>
<dbReference type="InterPro" id="IPR038792">
    <property type="entry name" value="CFAP97D1/2"/>
</dbReference>
<dbReference type="Proteomes" id="UP000095300">
    <property type="component" value="Unassembled WGS sequence"/>
</dbReference>
<sequence>MISRRDKLLIHPWEQRRFEQHREKVKSAKAAIDRSPPIFYPHVVQKAKKQQSERERTLHVEAENVRLLQSLADIMRSKRMPDFWREPRPNFLGREKLFETRAKSAYHNWWSPMESAAPECPANDLIKRNPRCPTCNGRPEKKITIIPEARIPWQPPRMTFNKRLLASCYLPNKTSLPQKIKSKE</sequence>
<evidence type="ECO:0000256" key="1">
    <source>
        <dbReference type="ARBA" id="ARBA00008315"/>
    </source>
</evidence>
<proteinExistence type="inferred from homology"/>
<dbReference type="PANTHER" id="PTHR33768">
    <property type="entry name" value="MIP11318P"/>
    <property type="match status" value="1"/>
</dbReference>